<sequence length="354" mass="39378">NNNNNNNNNNKIEKSKRNAIQEDKEHEPEEYEKNAKPNYPQINVPRIVTHAETDISNMVNDGNTSLSVTDHSILFKRPTDTEPPVDNHRAGGTPVTAGTPVTTGSNEAPPQQMGPLSDSTRFLHEPIEPSTTMTQSVFSYGAFINATNPPAEKSEAQMGGGVTMEKIQAHPIQQSGTFVIEIASDDGTANVGATTVTTPGIGGTFQTFSLNNQPINAVETRFRGFSGQSNGSITENETLATNKDQKKMAVKKMTAGTVTPCHCPKCCEFYCIFFLDVAFVSRNCSFFKLWLDVTYLTELHWKEKKITFFSLKINIHLLMHKIIKKQNHITYNELFTLRSKQTKSSLVEKSHFLF</sequence>
<evidence type="ECO:0000313" key="2">
    <source>
        <dbReference type="EMBL" id="ETO10676.1"/>
    </source>
</evidence>
<feature type="region of interest" description="Disordered" evidence="1">
    <location>
        <begin position="76"/>
        <end position="122"/>
    </location>
</feature>
<evidence type="ECO:0000256" key="1">
    <source>
        <dbReference type="SAM" id="MobiDB-lite"/>
    </source>
</evidence>
<reference evidence="2 3" key="1">
    <citation type="journal article" date="2013" name="Curr. Biol.">
        <title>The Genome of the Foraminiferan Reticulomyxa filosa.</title>
        <authorList>
            <person name="Glockner G."/>
            <person name="Hulsmann N."/>
            <person name="Schleicher M."/>
            <person name="Noegel A.A."/>
            <person name="Eichinger L."/>
            <person name="Gallinger C."/>
            <person name="Pawlowski J."/>
            <person name="Sierra R."/>
            <person name="Euteneuer U."/>
            <person name="Pillet L."/>
            <person name="Moustafa A."/>
            <person name="Platzer M."/>
            <person name="Groth M."/>
            <person name="Szafranski K."/>
            <person name="Schliwa M."/>
        </authorList>
    </citation>
    <scope>NUCLEOTIDE SEQUENCE [LARGE SCALE GENOMIC DNA]</scope>
</reference>
<accession>X6MAI0</accession>
<feature type="compositionally biased region" description="Basic and acidic residues" evidence="1">
    <location>
        <begin position="11"/>
        <end position="35"/>
    </location>
</feature>
<dbReference type="EMBL" id="ASPP01023262">
    <property type="protein sequence ID" value="ETO10676.1"/>
    <property type="molecule type" value="Genomic_DNA"/>
</dbReference>
<evidence type="ECO:0000313" key="3">
    <source>
        <dbReference type="Proteomes" id="UP000023152"/>
    </source>
</evidence>
<comment type="caution">
    <text evidence="2">The sequence shown here is derived from an EMBL/GenBank/DDBJ whole genome shotgun (WGS) entry which is preliminary data.</text>
</comment>
<organism evidence="2 3">
    <name type="scientific">Reticulomyxa filosa</name>
    <dbReference type="NCBI Taxonomy" id="46433"/>
    <lineage>
        <taxon>Eukaryota</taxon>
        <taxon>Sar</taxon>
        <taxon>Rhizaria</taxon>
        <taxon>Retaria</taxon>
        <taxon>Foraminifera</taxon>
        <taxon>Monothalamids</taxon>
        <taxon>Reticulomyxidae</taxon>
        <taxon>Reticulomyxa</taxon>
    </lineage>
</organism>
<feature type="non-terminal residue" evidence="2">
    <location>
        <position position="1"/>
    </location>
</feature>
<gene>
    <name evidence="2" type="ORF">RFI_26703</name>
</gene>
<name>X6MAI0_RETFI</name>
<keyword evidence="3" id="KW-1185">Reference proteome</keyword>
<feature type="compositionally biased region" description="Basic and acidic residues" evidence="1">
    <location>
        <begin position="77"/>
        <end position="89"/>
    </location>
</feature>
<feature type="region of interest" description="Disordered" evidence="1">
    <location>
        <begin position="1"/>
        <end position="43"/>
    </location>
</feature>
<feature type="compositionally biased region" description="Low complexity" evidence="1">
    <location>
        <begin position="1"/>
        <end position="10"/>
    </location>
</feature>
<feature type="compositionally biased region" description="Low complexity" evidence="1">
    <location>
        <begin position="90"/>
        <end position="104"/>
    </location>
</feature>
<dbReference type="AlphaFoldDB" id="X6MAI0"/>
<protein>
    <submittedName>
        <fullName evidence="2">Uncharacterized protein</fullName>
    </submittedName>
</protein>
<dbReference type="Proteomes" id="UP000023152">
    <property type="component" value="Unassembled WGS sequence"/>
</dbReference>
<proteinExistence type="predicted"/>